<sequence>MLPLSIIQKTKTEVLDCIFPKKCVGCRSLNVWFCFDCFSKIIHQPPIRRKVGDFSVYACTNYKDKIIQNLVNHLKYSGVTDLATDGAKLLTILYSAIVTDEADFITWIPLHPKRQAARTFNQAELLASSLARELQIDYSELLIRQRYSESQTHLSDEMRKNNVADIFQINETNNQKIVGRTILLVDDVVTSGATISEAARVLRQAGAYKVIGLCLASR</sequence>
<dbReference type="Proteomes" id="UP000033934">
    <property type="component" value="Unassembled WGS sequence"/>
</dbReference>
<dbReference type="PANTHER" id="PTHR47505">
    <property type="entry name" value="DNA UTILIZATION PROTEIN YHGH"/>
    <property type="match status" value="1"/>
</dbReference>
<dbReference type="Pfam" id="PF00156">
    <property type="entry name" value="Pribosyltran"/>
    <property type="match status" value="1"/>
</dbReference>
<dbReference type="CDD" id="cd06223">
    <property type="entry name" value="PRTases_typeI"/>
    <property type="match status" value="1"/>
</dbReference>
<dbReference type="GO" id="GO:0016757">
    <property type="term" value="F:glycosyltransferase activity"/>
    <property type="evidence" value="ECO:0007669"/>
    <property type="project" value="UniProtKB-KW"/>
</dbReference>
<accession>A0A0G0NV09</accession>
<dbReference type="PANTHER" id="PTHR47505:SF1">
    <property type="entry name" value="DNA UTILIZATION PROTEIN YHGH"/>
    <property type="match status" value="1"/>
</dbReference>
<evidence type="ECO:0000313" key="4">
    <source>
        <dbReference type="Proteomes" id="UP000033934"/>
    </source>
</evidence>
<evidence type="ECO:0000256" key="1">
    <source>
        <dbReference type="ARBA" id="ARBA00008007"/>
    </source>
</evidence>
<evidence type="ECO:0000259" key="2">
    <source>
        <dbReference type="Pfam" id="PF00156"/>
    </source>
</evidence>
<name>A0A0G0NV09_9BACT</name>
<dbReference type="Gene3D" id="3.40.50.2020">
    <property type="match status" value="1"/>
</dbReference>
<dbReference type="InterPro" id="IPR029057">
    <property type="entry name" value="PRTase-like"/>
</dbReference>
<protein>
    <submittedName>
        <fullName evidence="3">Phosphoribosyltransferase</fullName>
    </submittedName>
</protein>
<keyword evidence="3" id="KW-0808">Transferase</keyword>
<feature type="domain" description="Phosphoribosyltransferase" evidence="2">
    <location>
        <begin position="124"/>
        <end position="216"/>
    </location>
</feature>
<comment type="similarity">
    <text evidence="1">Belongs to the ComF/GntX family.</text>
</comment>
<evidence type="ECO:0000313" key="3">
    <source>
        <dbReference type="EMBL" id="KKQ89684.1"/>
    </source>
</evidence>
<dbReference type="InterPro" id="IPR051910">
    <property type="entry name" value="ComF/GntX_DNA_util-trans"/>
</dbReference>
<comment type="caution">
    <text evidence="3">The sequence shown here is derived from an EMBL/GenBank/DDBJ whole genome shotgun (WGS) entry which is preliminary data.</text>
</comment>
<proteinExistence type="inferred from homology"/>
<dbReference type="EMBL" id="LBVO01000020">
    <property type="protein sequence ID" value="KKQ89684.1"/>
    <property type="molecule type" value="Genomic_DNA"/>
</dbReference>
<dbReference type="InterPro" id="IPR000836">
    <property type="entry name" value="PRTase_dom"/>
</dbReference>
<reference evidence="3 4" key="1">
    <citation type="journal article" date="2015" name="Nature">
        <title>rRNA introns, odd ribosomes, and small enigmatic genomes across a large radiation of phyla.</title>
        <authorList>
            <person name="Brown C.T."/>
            <person name="Hug L.A."/>
            <person name="Thomas B.C."/>
            <person name="Sharon I."/>
            <person name="Castelle C.J."/>
            <person name="Singh A."/>
            <person name="Wilkins M.J."/>
            <person name="Williams K.H."/>
            <person name="Banfield J.F."/>
        </authorList>
    </citation>
    <scope>NUCLEOTIDE SEQUENCE [LARGE SCALE GENOMIC DNA]</scope>
</reference>
<organism evidence="3 4">
    <name type="scientific">Berkelbacteria bacterium GW2011_GWA2_38_9</name>
    <dbReference type="NCBI Taxonomy" id="1618334"/>
    <lineage>
        <taxon>Bacteria</taxon>
        <taxon>Candidatus Berkelbacteria</taxon>
    </lineage>
</organism>
<gene>
    <name evidence="3" type="ORF">UT11_C0020G0007</name>
</gene>
<dbReference type="AlphaFoldDB" id="A0A0G0NV09"/>
<dbReference type="SUPFAM" id="SSF53271">
    <property type="entry name" value="PRTase-like"/>
    <property type="match status" value="1"/>
</dbReference>
<keyword evidence="3" id="KW-0328">Glycosyltransferase</keyword>